<evidence type="ECO:0000256" key="2">
    <source>
        <dbReference type="ARBA" id="ARBA00022692"/>
    </source>
</evidence>
<keyword evidence="2" id="KW-0812">Transmembrane</keyword>
<dbReference type="HOGENOM" id="CLU_002202_0_0_5"/>
<dbReference type="GO" id="GO:0097347">
    <property type="term" value="C:TAM protein secretion complex"/>
    <property type="evidence" value="ECO:0007669"/>
    <property type="project" value="TreeGrafter"/>
</dbReference>
<dbReference type="RefSeq" id="WP_023786656.1">
    <property type="nucleotide sequence ID" value="NC_022997.1"/>
</dbReference>
<keyword evidence="3" id="KW-1133">Transmembrane helix</keyword>
<comment type="subcellular location">
    <subcellularLocation>
        <location evidence="1">Membrane</location>
        <topology evidence="1">Single-pass membrane protein</topology>
    </subcellularLocation>
</comment>
<dbReference type="PANTHER" id="PTHR36985">
    <property type="entry name" value="TRANSLOCATION AND ASSEMBLY MODULE SUBUNIT TAMB"/>
    <property type="match status" value="1"/>
</dbReference>
<evidence type="ECO:0000256" key="3">
    <source>
        <dbReference type="ARBA" id="ARBA00022989"/>
    </source>
</evidence>
<evidence type="ECO:0000259" key="5">
    <source>
        <dbReference type="Pfam" id="PF04357"/>
    </source>
</evidence>
<dbReference type="EMBL" id="CP006912">
    <property type="protein sequence ID" value="AHB50036.1"/>
    <property type="molecule type" value="Genomic_DNA"/>
</dbReference>
<evidence type="ECO:0000313" key="6">
    <source>
        <dbReference type="EMBL" id="AHB50036.1"/>
    </source>
</evidence>
<evidence type="ECO:0000256" key="4">
    <source>
        <dbReference type="ARBA" id="ARBA00023136"/>
    </source>
</evidence>
<dbReference type="InterPro" id="IPR007452">
    <property type="entry name" value="TamB_C"/>
</dbReference>
<name>V5SGP0_9HYPH</name>
<evidence type="ECO:0000256" key="1">
    <source>
        <dbReference type="ARBA" id="ARBA00004167"/>
    </source>
</evidence>
<dbReference type="GO" id="GO:0009306">
    <property type="term" value="P:protein secretion"/>
    <property type="evidence" value="ECO:0007669"/>
    <property type="project" value="InterPro"/>
</dbReference>
<dbReference type="OrthoDB" id="7784409at2"/>
<proteinExistence type="predicted"/>
<sequence>MKKRIVKWLGRFAIAGGLSVLLVAASLATGPGQRSALKIASWAASSSDSAISFGTLEGSLFSNGSIDSIALSDRSGAWLEIRGIAFSWRPLALFSGRLHIENLTADAVDVARPPEQAEKKTDSGSTSLPLIRLVLARFEIGEINIAEAVTGEPLQLHAKADAHLVDPTQGLGAHLAIRRLDRPGGTATVHLTYRPETRDLDVSVAASEPGDGLVARLLELDGATLDLAFEGRGPLDAWRAKWSLAASGTPFVAGNALIDERDGGHDFAAQFEGYLTPLTPHPAVALAAGKTTGLLSGHWTDGRLDIEQAKLTNDALDLQGNGGIDTATTAAFGEVTARIGRADGEPLAFPIEGGEAVTLARADLSVFVPKSATARAVTANIAASDVAHGGRTVGRLSLNASAVQQQADVWRLDDIDMRLAATELHRAPGHEPHNIDIHVTGSAASDRLNLAFATDGLTGTMEGTTSGDTLSLDITAHLPDLARFAEPLAGAATLHTRLRGPADALDIGVSLSAENATLHGHPVANPSAELFGKKSADAFSGKLDARAGIAGQSLVAQSQFATAPNGATTVENLDVSLGDIRLTGDLAVSDNGKPSGRIAIDAPNLTALGAILNETVEGALTASFALSDAPNEPALAFDAQSAAIRYGDMRLKALQAKGRFDELSDDIEGNAELTVAAVTGGIDARNIRLTARGHGQTTDVAITGEANGAGLDMSGTLAPTGTGHDITLSKSTLRKETLTAVLAEPARIALADGEARIGKLAFVVGSGRIDIGGTASAGKLDIAARIASLPASVANAFAPEIGLGGTIDGTIDIAGTSDKPRASAQAIWRNASAASTRNALPPVTVEVTAKLANNRIEGEIETRGPENLVAATQGMLDLSPGGQLTATLSGDIPLALANASLAERAARISGRARLSGNVTGTLDAPSLAAALDIDDATVRDPESGLALKPVTARIRLSERGAVIERLEATSERGGTLSATGNLTLGQDGAPPALAVALDVSALRFDDRRLMAGELDGRFEIRGTPDDLAASGAIKLTRLDVTVPNALPRSISALDIRHVNAPARLQDEARAEKPGGRGGSQVALDIQLNAANRIFVQGRGLDVQLGGALRLGGTAAHPIANGAFSMERGRLAILGRQLDFRRGNINFYGSLEPLLDMEAAAQAGDVTVIVSVTGSSADPKFAFSSVPALPEDEVVARLLYNKDLAGLSPMQLAQLASEIDKIGGLSSGPGVLDQLKASVGVDVLDIGTDSKGAATVSAGSYVNESTYVGVRQGTAAGSSQVVIDHDLTKNLKARGELGADGESKIGIGFEWDY</sequence>
<dbReference type="GO" id="GO:0005886">
    <property type="term" value="C:plasma membrane"/>
    <property type="evidence" value="ECO:0007669"/>
    <property type="project" value="InterPro"/>
</dbReference>
<accession>V5SGP0</accession>
<organism evidence="6 7">
    <name type="scientific">Hyphomicrobium nitrativorans NL23</name>
    <dbReference type="NCBI Taxonomy" id="1029756"/>
    <lineage>
        <taxon>Bacteria</taxon>
        <taxon>Pseudomonadati</taxon>
        <taxon>Pseudomonadota</taxon>
        <taxon>Alphaproteobacteria</taxon>
        <taxon>Hyphomicrobiales</taxon>
        <taxon>Hyphomicrobiaceae</taxon>
        <taxon>Hyphomicrobium</taxon>
    </lineage>
</organism>
<dbReference type="KEGG" id="hni:W911_06305"/>
<reference evidence="6 7" key="1">
    <citation type="journal article" date="2014" name="Genome Announc.">
        <title>Complete Genome Sequence of Hyphomicrobium nitrativorans Strain NL23, a Denitrifying Bacterium Isolated from Biofilm of a Methanol-Fed Denitrification System Treating Seawater at the Montreal Biodome.</title>
        <authorList>
            <person name="Martineau C."/>
            <person name="Villeneuve C."/>
            <person name="Mauffrey F."/>
            <person name="Villemur R."/>
        </authorList>
    </citation>
    <scope>NUCLEOTIDE SEQUENCE [LARGE SCALE GENOMIC DNA]</scope>
    <source>
        <strain evidence="6">NL23</strain>
    </source>
</reference>
<protein>
    <recommendedName>
        <fullName evidence="5">Translocation and assembly module TamB C-terminal domain-containing protein</fullName>
    </recommendedName>
</protein>
<gene>
    <name evidence="6" type="ORF">W911_06305</name>
</gene>
<dbReference type="STRING" id="1029756.W911_06305"/>
<dbReference type="PATRIC" id="fig|1029756.8.peg.1320"/>
<dbReference type="PANTHER" id="PTHR36985:SF1">
    <property type="entry name" value="TRANSLOCATION AND ASSEMBLY MODULE SUBUNIT TAMB"/>
    <property type="match status" value="1"/>
</dbReference>
<keyword evidence="4" id="KW-0472">Membrane</keyword>
<dbReference type="Proteomes" id="UP000018542">
    <property type="component" value="Chromosome"/>
</dbReference>
<evidence type="ECO:0000313" key="7">
    <source>
        <dbReference type="Proteomes" id="UP000018542"/>
    </source>
</evidence>
<dbReference type="Pfam" id="PF04357">
    <property type="entry name" value="TamB"/>
    <property type="match status" value="1"/>
</dbReference>
<keyword evidence="7" id="KW-1185">Reference proteome</keyword>
<feature type="domain" description="Translocation and assembly module TamB C-terminal" evidence="5">
    <location>
        <begin position="965"/>
        <end position="1312"/>
    </location>
</feature>